<evidence type="ECO:0000313" key="3">
    <source>
        <dbReference type="Proteomes" id="UP001166191"/>
    </source>
</evidence>
<sequence>MLTIGKLAGAARVKVPTIRYYEQIGLLPQPERSAGNQRLYDRAMLDRLAFIRHARDLGFPIEAIRDLLSLSDGPDQPCAAADSIAKIQLADVEARIARLVALKAELERMLAQCAGGCIADCRVIEVLGDHSLCTGEHRLQDAAPVM</sequence>
<dbReference type="CDD" id="cd04785">
    <property type="entry name" value="HTH_CadR-PbrR-like"/>
    <property type="match status" value="1"/>
</dbReference>
<proteinExistence type="predicted"/>
<dbReference type="PANTHER" id="PTHR30204">
    <property type="entry name" value="REDOX-CYCLING DRUG-SENSING TRANSCRIPTIONAL ACTIVATOR SOXR"/>
    <property type="match status" value="1"/>
</dbReference>
<dbReference type="PROSITE" id="PS00552">
    <property type="entry name" value="HTH_MERR_1"/>
    <property type="match status" value="1"/>
</dbReference>
<comment type="caution">
    <text evidence="2">The sequence shown here is derived from an EMBL/GenBank/DDBJ whole genome shotgun (WGS) entry which is preliminary data.</text>
</comment>
<feature type="domain" description="HTH merR-type" evidence="1">
    <location>
        <begin position="1"/>
        <end position="70"/>
    </location>
</feature>
<gene>
    <name evidence="2" type="ORF">KNW02_15150</name>
</gene>
<dbReference type="InterPro" id="IPR000551">
    <property type="entry name" value="MerR-type_HTH_dom"/>
</dbReference>
<dbReference type="EMBL" id="JAHKNG010000032">
    <property type="protein sequence ID" value="MBU3031452.1"/>
    <property type="molecule type" value="Genomic_DNA"/>
</dbReference>
<protein>
    <submittedName>
        <fullName evidence="2">Helix-turn-helix domain-containing protein</fullName>
    </submittedName>
</protein>
<dbReference type="PANTHER" id="PTHR30204:SF92">
    <property type="entry name" value="HTH-TYPE TRANSCRIPTIONAL REGULATOR ZNTR"/>
    <property type="match status" value="1"/>
</dbReference>
<reference evidence="2" key="1">
    <citation type="submission" date="2021-06" db="EMBL/GenBank/DDBJ databases">
        <title>Paracoccus bacterium XHP0099 sp. nov., isolated from the surface waters of the Yellow Sea.</title>
        <authorList>
            <person name="Xue H."/>
            <person name="Zhang D."/>
        </authorList>
    </citation>
    <scope>NUCLEOTIDE SEQUENCE</scope>
    <source>
        <strain evidence="2">XHP0099</strain>
    </source>
</reference>
<dbReference type="Pfam" id="PF00376">
    <property type="entry name" value="MerR"/>
    <property type="match status" value="1"/>
</dbReference>
<dbReference type="InterPro" id="IPR047057">
    <property type="entry name" value="MerR_fam"/>
</dbReference>
<evidence type="ECO:0000313" key="2">
    <source>
        <dbReference type="EMBL" id="MBU3031452.1"/>
    </source>
</evidence>
<dbReference type="InterPro" id="IPR015358">
    <property type="entry name" value="Tscrpt_reg_MerR_DNA-bd"/>
</dbReference>
<organism evidence="2 3">
    <name type="scientific">Paracoccus marinaquae</name>
    <dbReference type="NCBI Taxonomy" id="2841926"/>
    <lineage>
        <taxon>Bacteria</taxon>
        <taxon>Pseudomonadati</taxon>
        <taxon>Pseudomonadota</taxon>
        <taxon>Alphaproteobacteria</taxon>
        <taxon>Rhodobacterales</taxon>
        <taxon>Paracoccaceae</taxon>
        <taxon>Paracoccus</taxon>
    </lineage>
</organism>
<keyword evidence="3" id="KW-1185">Reference proteome</keyword>
<evidence type="ECO:0000259" key="1">
    <source>
        <dbReference type="PROSITE" id="PS50937"/>
    </source>
</evidence>
<name>A0ABS6AMX5_9RHOB</name>
<dbReference type="SMART" id="SM00422">
    <property type="entry name" value="HTH_MERR"/>
    <property type="match status" value="1"/>
</dbReference>
<dbReference type="Proteomes" id="UP001166191">
    <property type="component" value="Unassembled WGS sequence"/>
</dbReference>
<dbReference type="RefSeq" id="WP_216034156.1">
    <property type="nucleotide sequence ID" value="NZ_JAHKNG010000032.1"/>
</dbReference>
<dbReference type="PROSITE" id="PS50937">
    <property type="entry name" value="HTH_MERR_2"/>
    <property type="match status" value="1"/>
</dbReference>
<dbReference type="Pfam" id="PF09278">
    <property type="entry name" value="MerR-DNA-bind"/>
    <property type="match status" value="1"/>
</dbReference>
<accession>A0ABS6AMX5</accession>